<dbReference type="RefSeq" id="WP_110939840.1">
    <property type="nucleotide sequence ID" value="NZ_FQZV01000006.1"/>
</dbReference>
<dbReference type="STRING" id="1121919.SAMN02745975_00551"/>
<gene>
    <name evidence="1" type="ORF">SAMN02745975_00551</name>
</gene>
<organism evidence="1 2">
    <name type="scientific">Geosporobacter subterraneus DSM 17957</name>
    <dbReference type="NCBI Taxonomy" id="1121919"/>
    <lineage>
        <taxon>Bacteria</taxon>
        <taxon>Bacillati</taxon>
        <taxon>Bacillota</taxon>
        <taxon>Clostridia</taxon>
        <taxon>Peptostreptococcales</taxon>
        <taxon>Thermotaleaceae</taxon>
        <taxon>Geosporobacter</taxon>
    </lineage>
</organism>
<name>A0A1M6DS34_9FIRM</name>
<dbReference type="AlphaFoldDB" id="A0A1M6DS34"/>
<dbReference type="EMBL" id="FQZV01000006">
    <property type="protein sequence ID" value="SHI75930.1"/>
    <property type="molecule type" value="Genomic_DNA"/>
</dbReference>
<accession>A0A1M6DS34</accession>
<dbReference type="Proteomes" id="UP000184536">
    <property type="component" value="Unassembled WGS sequence"/>
</dbReference>
<reference evidence="2" key="1">
    <citation type="submission" date="2016-11" db="EMBL/GenBank/DDBJ databases">
        <authorList>
            <person name="Varghese N."/>
            <person name="Submissions S."/>
        </authorList>
    </citation>
    <scope>NUCLEOTIDE SEQUENCE [LARGE SCALE GENOMIC DNA]</scope>
    <source>
        <strain evidence="2">DSM 17957</strain>
    </source>
</reference>
<protein>
    <recommendedName>
        <fullName evidence="3">Replication terminator protein</fullName>
    </recommendedName>
</protein>
<keyword evidence="2" id="KW-1185">Reference proteome</keyword>
<evidence type="ECO:0008006" key="3">
    <source>
        <dbReference type="Google" id="ProtNLM"/>
    </source>
</evidence>
<proteinExistence type="predicted"/>
<sequence length="132" mass="14534">MNNGINFNEFAGGALAEQLNSELTRVLENIADPNTDARAKRKVTLTLTFKPDEDRELSIVDIKTQANLAPPRPLSTKMLIDKDLKTGKVVGAEYRKQVPGQIIMTVDTETGEVLKEEPANNSADLKIIKISK</sequence>
<evidence type="ECO:0000313" key="2">
    <source>
        <dbReference type="Proteomes" id="UP000184536"/>
    </source>
</evidence>
<dbReference type="OrthoDB" id="1956472at2"/>
<evidence type="ECO:0000313" key="1">
    <source>
        <dbReference type="EMBL" id="SHI75930.1"/>
    </source>
</evidence>